<dbReference type="InterPro" id="IPR022346">
    <property type="entry name" value="T2SS_GspH"/>
</dbReference>
<comment type="caution">
    <text evidence="13">The sequence shown here is derived from an EMBL/GenBank/DDBJ whole genome shotgun (WGS) entry which is preliminary data.</text>
</comment>
<dbReference type="SUPFAM" id="SSF54523">
    <property type="entry name" value="Pili subunits"/>
    <property type="match status" value="1"/>
</dbReference>
<dbReference type="Pfam" id="PF07963">
    <property type="entry name" value="N_methyl"/>
    <property type="match status" value="1"/>
</dbReference>
<evidence type="ECO:0000256" key="10">
    <source>
        <dbReference type="ARBA" id="ARBA00030775"/>
    </source>
</evidence>
<dbReference type="RefSeq" id="WP_345012832.1">
    <property type="nucleotide sequence ID" value="NZ_BAABFC010000013.1"/>
</dbReference>
<keyword evidence="4" id="KW-0488">Methylation</keyword>
<dbReference type="InterPro" id="IPR045584">
    <property type="entry name" value="Pilin-like"/>
</dbReference>
<keyword evidence="7 11" id="KW-1133">Transmembrane helix</keyword>
<dbReference type="Gene3D" id="3.30.700.10">
    <property type="entry name" value="Glycoprotein, Type 4 Pilin"/>
    <property type="match status" value="1"/>
</dbReference>
<keyword evidence="3" id="KW-1003">Cell membrane</keyword>
<proteinExistence type="inferred from homology"/>
<dbReference type="Pfam" id="PF12019">
    <property type="entry name" value="GspH"/>
    <property type="match status" value="1"/>
</dbReference>
<evidence type="ECO:0000256" key="3">
    <source>
        <dbReference type="ARBA" id="ARBA00022475"/>
    </source>
</evidence>
<evidence type="ECO:0000256" key="11">
    <source>
        <dbReference type="SAM" id="Phobius"/>
    </source>
</evidence>
<dbReference type="Proteomes" id="UP001501321">
    <property type="component" value="Unassembled WGS sequence"/>
</dbReference>
<evidence type="ECO:0000256" key="7">
    <source>
        <dbReference type="ARBA" id="ARBA00022989"/>
    </source>
</evidence>
<evidence type="ECO:0000256" key="9">
    <source>
        <dbReference type="ARBA" id="ARBA00025772"/>
    </source>
</evidence>
<evidence type="ECO:0000313" key="13">
    <source>
        <dbReference type="EMBL" id="GAA4500019.1"/>
    </source>
</evidence>
<keyword evidence="5" id="KW-0997">Cell inner membrane</keyword>
<comment type="similarity">
    <text evidence="9">Belongs to the GSP H family.</text>
</comment>
<name>A0ABP8QA24_9GAMM</name>
<evidence type="ECO:0000256" key="8">
    <source>
        <dbReference type="ARBA" id="ARBA00023136"/>
    </source>
</evidence>
<organism evidence="13 14">
    <name type="scientific">Pseudaeromonas paramecii</name>
    <dbReference type="NCBI Taxonomy" id="2138166"/>
    <lineage>
        <taxon>Bacteria</taxon>
        <taxon>Pseudomonadati</taxon>
        <taxon>Pseudomonadota</taxon>
        <taxon>Gammaproteobacteria</taxon>
        <taxon>Aeromonadales</taxon>
        <taxon>Aeromonadaceae</taxon>
        <taxon>Pseudaeromonas</taxon>
    </lineage>
</organism>
<evidence type="ECO:0000256" key="2">
    <source>
        <dbReference type="ARBA" id="ARBA00021549"/>
    </source>
</evidence>
<evidence type="ECO:0000259" key="12">
    <source>
        <dbReference type="Pfam" id="PF12019"/>
    </source>
</evidence>
<keyword evidence="8 11" id="KW-0472">Membrane</keyword>
<dbReference type="PROSITE" id="PS00409">
    <property type="entry name" value="PROKAR_NTER_METHYL"/>
    <property type="match status" value="1"/>
</dbReference>
<protein>
    <recommendedName>
        <fullName evidence="2">Type II secretion system protein H</fullName>
    </recommendedName>
    <alternativeName>
        <fullName evidence="10">General secretion pathway protein H</fullName>
    </alternativeName>
</protein>
<dbReference type="NCBIfam" id="TIGR02532">
    <property type="entry name" value="IV_pilin_GFxxxE"/>
    <property type="match status" value="1"/>
</dbReference>
<keyword evidence="14" id="KW-1185">Reference proteome</keyword>
<dbReference type="InterPro" id="IPR012902">
    <property type="entry name" value="N_methyl_site"/>
</dbReference>
<dbReference type="EMBL" id="BAABFC010000013">
    <property type="protein sequence ID" value="GAA4500019.1"/>
    <property type="molecule type" value="Genomic_DNA"/>
</dbReference>
<comment type="subcellular location">
    <subcellularLocation>
        <location evidence="1">Cell inner membrane</location>
        <topology evidence="1">Single-pass membrane protein</topology>
    </subcellularLocation>
</comment>
<evidence type="ECO:0000256" key="5">
    <source>
        <dbReference type="ARBA" id="ARBA00022519"/>
    </source>
</evidence>
<evidence type="ECO:0000256" key="1">
    <source>
        <dbReference type="ARBA" id="ARBA00004377"/>
    </source>
</evidence>
<evidence type="ECO:0000256" key="6">
    <source>
        <dbReference type="ARBA" id="ARBA00022692"/>
    </source>
</evidence>
<gene>
    <name evidence="13" type="ORF">GCM10023095_21090</name>
</gene>
<reference evidence="14" key="1">
    <citation type="journal article" date="2019" name="Int. J. Syst. Evol. Microbiol.">
        <title>The Global Catalogue of Microorganisms (GCM) 10K type strain sequencing project: providing services to taxonomists for standard genome sequencing and annotation.</title>
        <authorList>
            <consortium name="The Broad Institute Genomics Platform"/>
            <consortium name="The Broad Institute Genome Sequencing Center for Infectious Disease"/>
            <person name="Wu L."/>
            <person name="Ma J."/>
        </authorList>
    </citation>
    <scope>NUCLEOTIDE SEQUENCE [LARGE SCALE GENOMIC DNA]</scope>
    <source>
        <strain evidence="14">JCM 32226</strain>
    </source>
</reference>
<accession>A0ABP8QA24</accession>
<feature type="domain" description="General secretion pathway GspH" evidence="12">
    <location>
        <begin position="45"/>
        <end position="158"/>
    </location>
</feature>
<evidence type="ECO:0000256" key="4">
    <source>
        <dbReference type="ARBA" id="ARBA00022481"/>
    </source>
</evidence>
<keyword evidence="6 11" id="KW-0812">Transmembrane</keyword>
<feature type="transmembrane region" description="Helical" evidence="11">
    <location>
        <begin position="12"/>
        <end position="33"/>
    </location>
</feature>
<sequence>MFYMRWRGFSLLELMVAIMVLAILLTVGIPSYIQFREDNTLSSAGRALYGDILLARSESTKRNNENVKLLFFGGSNWCYRITDLDASTCDSCTATCDIDGDGQTRGGDAASYPKVQIKNIGYPSDELRMGSLRGSMLDGSILLSLGSKEIKVTTNKLGRAYLCAPTGTHLTGVDTCS</sequence>
<evidence type="ECO:0000313" key="14">
    <source>
        <dbReference type="Proteomes" id="UP001501321"/>
    </source>
</evidence>